<accession>A0A6G3X5K6</accession>
<name>A0A6G3X5K6_9ACTN</name>
<evidence type="ECO:0000313" key="2">
    <source>
        <dbReference type="EMBL" id="NEE12932.1"/>
    </source>
</evidence>
<dbReference type="AlphaFoldDB" id="A0A6G3X5K6"/>
<organism evidence="2">
    <name type="scientific">Streptomyces sp. SID7499</name>
    <dbReference type="NCBI Taxonomy" id="2706086"/>
    <lineage>
        <taxon>Bacteria</taxon>
        <taxon>Bacillati</taxon>
        <taxon>Actinomycetota</taxon>
        <taxon>Actinomycetes</taxon>
        <taxon>Kitasatosporales</taxon>
        <taxon>Streptomycetaceae</taxon>
        <taxon>Streptomyces</taxon>
    </lineage>
</organism>
<feature type="non-terminal residue" evidence="2">
    <location>
        <position position="86"/>
    </location>
</feature>
<dbReference type="EMBL" id="JAAGMN010004318">
    <property type="protein sequence ID" value="NEE12932.1"/>
    <property type="molecule type" value="Genomic_DNA"/>
</dbReference>
<gene>
    <name evidence="2" type="ORF">G3M58_41570</name>
</gene>
<sequence>MSIPAQASGEPDAEPDGPEGRLRRFARIWSRAIFPLTATSLTRPEFEEHLLPLARELNGILHAHPFDASPAQRIGEALIDAHCTDP</sequence>
<proteinExistence type="predicted"/>
<protein>
    <submittedName>
        <fullName evidence="2">GGDEF domain-containing protein</fullName>
    </submittedName>
</protein>
<feature type="region of interest" description="Disordered" evidence="1">
    <location>
        <begin position="1"/>
        <end position="21"/>
    </location>
</feature>
<evidence type="ECO:0000256" key="1">
    <source>
        <dbReference type="SAM" id="MobiDB-lite"/>
    </source>
</evidence>
<reference evidence="2" key="1">
    <citation type="submission" date="2020-01" db="EMBL/GenBank/DDBJ databases">
        <title>Insect and environment-associated Actinomycetes.</title>
        <authorList>
            <person name="Currrie C."/>
            <person name="Chevrette M."/>
            <person name="Carlson C."/>
            <person name="Stubbendieck R."/>
            <person name="Wendt-Pienkowski E."/>
        </authorList>
    </citation>
    <scope>NUCLEOTIDE SEQUENCE</scope>
    <source>
        <strain evidence="2">SID7499</strain>
    </source>
</reference>
<comment type="caution">
    <text evidence="2">The sequence shown here is derived from an EMBL/GenBank/DDBJ whole genome shotgun (WGS) entry which is preliminary data.</text>
</comment>